<name>A0ABM0JKC5_APLCA</name>
<reference evidence="3" key="1">
    <citation type="submission" date="2025-08" db="UniProtKB">
        <authorList>
            <consortium name="RefSeq"/>
        </authorList>
    </citation>
    <scope>IDENTIFICATION</scope>
</reference>
<evidence type="ECO:0000256" key="1">
    <source>
        <dbReference type="SAM" id="Phobius"/>
    </source>
</evidence>
<gene>
    <name evidence="3" type="primary">LOC101853305</name>
</gene>
<protein>
    <submittedName>
        <fullName evidence="3">Uncharacterized protein LOC101853305</fullName>
    </submittedName>
</protein>
<dbReference type="RefSeq" id="XP_005095740.1">
    <property type="nucleotide sequence ID" value="XM_005095683.3"/>
</dbReference>
<keyword evidence="1" id="KW-1133">Transmembrane helix</keyword>
<dbReference type="PANTHER" id="PTHR34714">
    <property type="entry name" value="EGF-LIKE DOMAIN-CONTAINING PROTEIN"/>
    <property type="match status" value="1"/>
</dbReference>
<accession>A0ABM0JKC5</accession>
<dbReference type="SUPFAM" id="SSF54197">
    <property type="entry name" value="HIT-like"/>
    <property type="match status" value="1"/>
</dbReference>
<dbReference type="Proteomes" id="UP000694888">
    <property type="component" value="Unplaced"/>
</dbReference>
<proteinExistence type="predicted"/>
<evidence type="ECO:0000313" key="2">
    <source>
        <dbReference type="Proteomes" id="UP000694888"/>
    </source>
</evidence>
<feature type="transmembrane region" description="Helical" evidence="1">
    <location>
        <begin position="21"/>
        <end position="40"/>
    </location>
</feature>
<evidence type="ECO:0000313" key="3">
    <source>
        <dbReference type="RefSeq" id="XP_005095740.1"/>
    </source>
</evidence>
<keyword evidence="1" id="KW-0812">Transmembrane</keyword>
<sequence length="465" mass="53702">MKLNFERNKPPLVTMGLKWKKHVVIVFGILIVVSIIYFFGSISSGGLRRNVSDGSRLLQKSRHKQGYSVWQTFDPKPGMDREYFSKRCVKQTDFSITGLVTLRKEWADTRDLLCRELFQKFSAVFALEGEHASLKIPKPFQRKVRKWLGNDEALFQQVYNQDVIHVVNHYTHEHTIFNPIRDKRPVIPPEISEKKYVDDILAETSGSCDFCNFKEFTAEHTFGRVESRYAFSASNIFKMNPLHALVALKQHNPLDWNMEKFLDVMGLTLTWLTKANKHYPNALYPALIWDVLPKCGASQVHPHMQVMLDSHRYHGEVEVWRDGAQDYNDEFNSNYFSDLVTMYSVLNLTATYGDAVAFASLVPRKDHEVVIMAEKPSEDFYKLLYFVLRAFIDDLGKMCYSMGMGLPPFDTSKGRLPAYARVITRGAVTEIRTDISSFELFLASNVNIDPYKTIQFVRNSIDKRK</sequence>
<dbReference type="GeneID" id="101853305"/>
<dbReference type="InterPro" id="IPR036265">
    <property type="entry name" value="HIT-like_sf"/>
</dbReference>
<dbReference type="PANTHER" id="PTHR34714:SF3">
    <property type="match status" value="1"/>
</dbReference>
<organism evidence="2 3">
    <name type="scientific">Aplysia californica</name>
    <name type="common">California sea hare</name>
    <dbReference type="NCBI Taxonomy" id="6500"/>
    <lineage>
        <taxon>Eukaryota</taxon>
        <taxon>Metazoa</taxon>
        <taxon>Spiralia</taxon>
        <taxon>Lophotrochozoa</taxon>
        <taxon>Mollusca</taxon>
        <taxon>Gastropoda</taxon>
        <taxon>Heterobranchia</taxon>
        <taxon>Euthyneura</taxon>
        <taxon>Tectipleura</taxon>
        <taxon>Aplysiida</taxon>
        <taxon>Aplysioidea</taxon>
        <taxon>Aplysiidae</taxon>
        <taxon>Aplysia</taxon>
    </lineage>
</organism>
<keyword evidence="2" id="KW-1185">Reference proteome</keyword>
<keyword evidence="1" id="KW-0472">Membrane</keyword>